<dbReference type="PANTHER" id="PTHR12526:SF637">
    <property type="entry name" value="GLYCOSYLTRANSFERASE EPSF-RELATED"/>
    <property type="match status" value="1"/>
</dbReference>
<proteinExistence type="predicted"/>
<gene>
    <name evidence="1" type="ORF">MNBD_BACTEROID03-192</name>
</gene>
<dbReference type="Pfam" id="PF13692">
    <property type="entry name" value="Glyco_trans_1_4"/>
    <property type="match status" value="1"/>
</dbReference>
<dbReference type="EMBL" id="UOEL01000094">
    <property type="protein sequence ID" value="VAW12784.1"/>
    <property type="molecule type" value="Genomic_DNA"/>
</dbReference>
<accession>A0A3B0TW19</accession>
<organism evidence="1">
    <name type="scientific">hydrothermal vent metagenome</name>
    <dbReference type="NCBI Taxonomy" id="652676"/>
    <lineage>
        <taxon>unclassified sequences</taxon>
        <taxon>metagenomes</taxon>
        <taxon>ecological metagenomes</taxon>
    </lineage>
</organism>
<protein>
    <recommendedName>
        <fullName evidence="2">Glycosyltransferase</fullName>
    </recommendedName>
</protein>
<dbReference type="SUPFAM" id="SSF53756">
    <property type="entry name" value="UDP-Glycosyltransferase/glycogen phosphorylase"/>
    <property type="match status" value="1"/>
</dbReference>
<sequence>MTRVVHLQNHLPSSGNAAFRLHQALVDRGVQSTMLSLTSDKPADDKIDHLKLRSYLKALLNGRIHNYLTHSNAEKYGMFSYPILGNNIERNTLITEADIIYLHWVVGGFLNFNNIERLASLGKPIIIFMHDMWWITGGCHYTFICENYTQKCSPYQIFPLNLQHKLSLKGFNRKNKIYRKYNNLFFVSPSNWLFDLAKKSNLTKNKPIYYIPNVVDTHPFKPFDKKVARQMLNLNPNDTIIAFGAASPKSPYKGWKYLKLALDILAKNKNFNNVSVAIFGSEYDDEIAKAVPFKTKFLGRVRDEYSTALIYNAADIFVAPSMAETFGMVILEALRCGTPVVAFNTGGIPDILVHKKNGYLAAYKDAEDLYHGILFCLSNQLKVTAPAIFNTDTIIDTHKALHKTIMAH</sequence>
<evidence type="ECO:0000313" key="1">
    <source>
        <dbReference type="EMBL" id="VAW12784.1"/>
    </source>
</evidence>
<evidence type="ECO:0008006" key="2">
    <source>
        <dbReference type="Google" id="ProtNLM"/>
    </source>
</evidence>
<name>A0A3B0TW19_9ZZZZ</name>
<dbReference type="AlphaFoldDB" id="A0A3B0TW19"/>
<dbReference type="PANTHER" id="PTHR12526">
    <property type="entry name" value="GLYCOSYLTRANSFERASE"/>
    <property type="match status" value="1"/>
</dbReference>
<reference evidence="1" key="1">
    <citation type="submission" date="2018-06" db="EMBL/GenBank/DDBJ databases">
        <authorList>
            <person name="Zhirakovskaya E."/>
        </authorList>
    </citation>
    <scope>NUCLEOTIDE SEQUENCE</scope>
</reference>
<dbReference type="Gene3D" id="3.40.50.2000">
    <property type="entry name" value="Glycogen Phosphorylase B"/>
    <property type="match status" value="2"/>
</dbReference>